<feature type="transmembrane region" description="Helical" evidence="1">
    <location>
        <begin position="12"/>
        <end position="31"/>
    </location>
</feature>
<dbReference type="Proteomes" id="UP000183083">
    <property type="component" value="Unassembled WGS sequence"/>
</dbReference>
<evidence type="ECO:0000313" key="3">
    <source>
        <dbReference type="Proteomes" id="UP000183083"/>
    </source>
</evidence>
<reference evidence="2 3" key="1">
    <citation type="submission" date="2016-10" db="EMBL/GenBank/DDBJ databases">
        <authorList>
            <person name="Varghese N."/>
            <person name="Submissions S."/>
        </authorList>
    </citation>
    <scope>NUCLEOTIDE SEQUENCE [LARGE SCALE GENOMIC DNA]</scope>
    <source>
        <strain evidence="2 3">BS0292</strain>
    </source>
</reference>
<keyword evidence="1" id="KW-1133">Transmembrane helix</keyword>
<sequence length="32" mass="3417">MQWGESAANSAARAIGWIYVPGFVLLIIVSVP</sequence>
<organism evidence="2 3">
    <name type="scientific">Pseudomonas syringae</name>
    <dbReference type="NCBI Taxonomy" id="317"/>
    <lineage>
        <taxon>Bacteria</taxon>
        <taxon>Pseudomonadati</taxon>
        <taxon>Pseudomonadota</taxon>
        <taxon>Gammaproteobacteria</taxon>
        <taxon>Pseudomonadales</taxon>
        <taxon>Pseudomonadaceae</taxon>
        <taxon>Pseudomonas</taxon>
    </lineage>
</organism>
<gene>
    <name evidence="2" type="ORF">SAMN05444065_102421</name>
</gene>
<proteinExistence type="predicted"/>
<comment type="caution">
    <text evidence="2">The sequence shown here is derived from an EMBL/GenBank/DDBJ whole genome shotgun (WGS) entry which is preliminary data.</text>
</comment>
<keyword evidence="1" id="KW-0812">Transmembrane</keyword>
<name>A0AB38BPA4_PSESX</name>
<keyword evidence="1" id="KW-0472">Membrane</keyword>
<dbReference type="AlphaFoldDB" id="A0AB38BPA4"/>
<evidence type="ECO:0000313" key="2">
    <source>
        <dbReference type="EMBL" id="SFN71017.1"/>
    </source>
</evidence>
<dbReference type="EMBL" id="FOVV01000002">
    <property type="protein sequence ID" value="SFN71017.1"/>
    <property type="molecule type" value="Genomic_DNA"/>
</dbReference>
<protein>
    <submittedName>
        <fullName evidence="2">Uncharacterized protein</fullName>
    </submittedName>
</protein>
<evidence type="ECO:0000256" key="1">
    <source>
        <dbReference type="SAM" id="Phobius"/>
    </source>
</evidence>
<accession>A0AB38BPA4</accession>